<dbReference type="Gene3D" id="3.30.40.10">
    <property type="entry name" value="Zinc/RING finger domain, C3HC4 (zinc finger)"/>
    <property type="match status" value="1"/>
</dbReference>
<name>A0AAV8UTP7_9RHOD</name>
<dbReference type="GO" id="GO:0061630">
    <property type="term" value="F:ubiquitin protein ligase activity"/>
    <property type="evidence" value="ECO:0007669"/>
    <property type="project" value="InterPro"/>
</dbReference>
<dbReference type="InterPro" id="IPR017907">
    <property type="entry name" value="Znf_RING_CS"/>
</dbReference>
<dbReference type="InterPro" id="IPR001841">
    <property type="entry name" value="Znf_RING"/>
</dbReference>
<dbReference type="Gene3D" id="3.30.1370.210">
    <property type="match status" value="1"/>
</dbReference>
<dbReference type="Pfam" id="PF14608">
    <property type="entry name" value="zf-CCCH_2"/>
    <property type="match status" value="1"/>
</dbReference>
<evidence type="ECO:0000313" key="9">
    <source>
        <dbReference type="EMBL" id="KAJ8905931.1"/>
    </source>
</evidence>
<dbReference type="PANTHER" id="PTHR11224:SF10">
    <property type="entry name" value="IP09428P-RELATED"/>
    <property type="match status" value="1"/>
</dbReference>
<feature type="compositionally biased region" description="Basic and acidic residues" evidence="6">
    <location>
        <begin position="123"/>
        <end position="134"/>
    </location>
</feature>
<feature type="region of interest" description="Disordered" evidence="6">
    <location>
        <begin position="1"/>
        <end position="20"/>
    </location>
</feature>
<evidence type="ECO:0000256" key="6">
    <source>
        <dbReference type="SAM" id="MobiDB-lite"/>
    </source>
</evidence>
<organism evidence="9 10">
    <name type="scientific">Rhodosorus marinus</name>
    <dbReference type="NCBI Taxonomy" id="101924"/>
    <lineage>
        <taxon>Eukaryota</taxon>
        <taxon>Rhodophyta</taxon>
        <taxon>Stylonematophyceae</taxon>
        <taxon>Stylonematales</taxon>
        <taxon>Stylonemataceae</taxon>
        <taxon>Rhodosorus</taxon>
    </lineage>
</organism>
<dbReference type="InterPro" id="IPR000571">
    <property type="entry name" value="Znf_CCCH"/>
</dbReference>
<feature type="zinc finger region" description="C3H1-type" evidence="5">
    <location>
        <begin position="236"/>
        <end position="263"/>
    </location>
</feature>
<keyword evidence="1" id="KW-0808">Transferase</keyword>
<dbReference type="PANTHER" id="PTHR11224">
    <property type="entry name" value="MAKORIN-RELATED"/>
    <property type="match status" value="1"/>
</dbReference>
<evidence type="ECO:0000256" key="4">
    <source>
        <dbReference type="ARBA" id="ARBA00022833"/>
    </source>
</evidence>
<dbReference type="InterPro" id="IPR036855">
    <property type="entry name" value="Znf_CCCH_sf"/>
</dbReference>
<feature type="zinc finger region" description="C3H1-type" evidence="5">
    <location>
        <begin position="312"/>
        <end position="339"/>
    </location>
</feature>
<dbReference type="SUPFAM" id="SSF90229">
    <property type="entry name" value="CCCH zinc finger"/>
    <property type="match status" value="1"/>
</dbReference>
<evidence type="ECO:0008006" key="11">
    <source>
        <dbReference type="Google" id="ProtNLM"/>
    </source>
</evidence>
<dbReference type="InterPro" id="IPR027370">
    <property type="entry name" value="Znf-RING_euk"/>
</dbReference>
<keyword evidence="2 5" id="KW-0479">Metal-binding</keyword>
<dbReference type="EMBL" id="JAMWBK010000004">
    <property type="protein sequence ID" value="KAJ8905931.1"/>
    <property type="molecule type" value="Genomic_DNA"/>
</dbReference>
<feature type="region of interest" description="Disordered" evidence="6">
    <location>
        <begin position="34"/>
        <end position="162"/>
    </location>
</feature>
<feature type="domain" description="RING-type" evidence="7">
    <location>
        <begin position="383"/>
        <end position="431"/>
    </location>
</feature>
<proteinExistence type="predicted"/>
<dbReference type="InterPro" id="IPR013083">
    <property type="entry name" value="Znf_RING/FYVE/PHD"/>
</dbReference>
<dbReference type="PROSITE" id="PS00518">
    <property type="entry name" value="ZF_RING_1"/>
    <property type="match status" value="1"/>
</dbReference>
<evidence type="ECO:0000256" key="5">
    <source>
        <dbReference type="PROSITE-ProRule" id="PRU00723"/>
    </source>
</evidence>
<sequence length="503" mass="55270">MNVDDIWGSTSSVASGAGSMPWVATRAKTSRFFAQRDSAEAAGGSQGREQIKPEEAIQSEQNKLSLLGREIEGTSSNVWSSVFGDGQKGTGTSDPFGNPLPEDESLAWKTSGMSLWTSPFESKSAEESDDDARHSNTAPQGLNVAATEGKTATTPPKKADSGLTQFRMTTKNFYSEQSKAVPFTPQKEKPTLIVMEREVVFAQEEAFDPGPLAEDEPEVDEDVEPAIEPDAYMNGFKTNVPCKFFLEGFCANSDSCRYLHHTDESVQGYTHPVEYDINIAHVNESGILQPDPAMEARNVLQPLYPSGVSSWDPSGELCSFHVTNDCRYGSTCRYLHGNQCSYCLSNVLHPVDEDRADEHVQNCAAMMGISQTTSTEAQESITCGICMNQTRGLGRKFGMLMNCTHAFCLECIREYRGNDFSGRTIRACPICYVESDLVLPSFTFVLDPQKRKELFAGHTGRLSEIPCKHFSYGEGNCPLGADCYFAHVDARKLRTTLVSSAKR</sequence>
<dbReference type="SUPFAM" id="SSF57850">
    <property type="entry name" value="RING/U-box"/>
    <property type="match status" value="1"/>
</dbReference>
<evidence type="ECO:0000259" key="8">
    <source>
        <dbReference type="PROSITE" id="PS50103"/>
    </source>
</evidence>
<comment type="caution">
    <text evidence="9">The sequence shown here is derived from an EMBL/GenBank/DDBJ whole genome shotgun (WGS) entry which is preliminary data.</text>
</comment>
<dbReference type="Pfam" id="PF13445">
    <property type="entry name" value="zf-RING_UBOX"/>
    <property type="match status" value="1"/>
</dbReference>
<dbReference type="InterPro" id="IPR045072">
    <property type="entry name" value="MKRN-like"/>
</dbReference>
<keyword evidence="3 5" id="KW-0863">Zinc-finger</keyword>
<dbReference type="GO" id="GO:0008270">
    <property type="term" value="F:zinc ion binding"/>
    <property type="evidence" value="ECO:0007669"/>
    <property type="project" value="UniProtKB-KW"/>
</dbReference>
<dbReference type="SMART" id="SM00356">
    <property type="entry name" value="ZnF_C3H1"/>
    <property type="match status" value="3"/>
</dbReference>
<evidence type="ECO:0000313" key="10">
    <source>
        <dbReference type="Proteomes" id="UP001157974"/>
    </source>
</evidence>
<dbReference type="AlphaFoldDB" id="A0AAV8UTP7"/>
<keyword evidence="4 5" id="KW-0862">Zinc</keyword>
<feature type="domain" description="C3H1-type" evidence="8">
    <location>
        <begin position="312"/>
        <end position="339"/>
    </location>
</feature>
<evidence type="ECO:0000256" key="1">
    <source>
        <dbReference type="ARBA" id="ARBA00022679"/>
    </source>
</evidence>
<dbReference type="SMART" id="SM00184">
    <property type="entry name" value="RING"/>
    <property type="match status" value="1"/>
</dbReference>
<dbReference type="CDD" id="cd16521">
    <property type="entry name" value="RING-HC_MKRN"/>
    <property type="match status" value="1"/>
</dbReference>
<dbReference type="PROSITE" id="PS50089">
    <property type="entry name" value="ZF_RING_2"/>
    <property type="match status" value="1"/>
</dbReference>
<dbReference type="Pfam" id="PF00642">
    <property type="entry name" value="zf-CCCH"/>
    <property type="match status" value="2"/>
</dbReference>
<dbReference type="Proteomes" id="UP001157974">
    <property type="component" value="Unassembled WGS sequence"/>
</dbReference>
<evidence type="ECO:0000259" key="7">
    <source>
        <dbReference type="PROSITE" id="PS50089"/>
    </source>
</evidence>
<gene>
    <name evidence="9" type="ORF">NDN08_002432</name>
</gene>
<reference evidence="9 10" key="1">
    <citation type="journal article" date="2023" name="Nat. Commun.">
        <title>Origin of minicircular mitochondrial genomes in red algae.</title>
        <authorList>
            <person name="Lee Y."/>
            <person name="Cho C.H."/>
            <person name="Lee Y.M."/>
            <person name="Park S.I."/>
            <person name="Yang J.H."/>
            <person name="West J.A."/>
            <person name="Bhattacharya D."/>
            <person name="Yoon H.S."/>
        </authorList>
    </citation>
    <scope>NUCLEOTIDE SEQUENCE [LARGE SCALE GENOMIC DNA]</scope>
    <source>
        <strain evidence="9 10">CCMP1338</strain>
        <tissue evidence="9">Whole cell</tissue>
    </source>
</reference>
<feature type="compositionally biased region" description="Low complexity" evidence="6">
    <location>
        <begin position="8"/>
        <end position="19"/>
    </location>
</feature>
<accession>A0AAV8UTP7</accession>
<evidence type="ECO:0000256" key="3">
    <source>
        <dbReference type="ARBA" id="ARBA00022771"/>
    </source>
</evidence>
<keyword evidence="10" id="KW-1185">Reference proteome</keyword>
<feature type="domain" description="C3H1-type" evidence="8">
    <location>
        <begin position="461"/>
        <end position="490"/>
    </location>
</feature>
<feature type="zinc finger region" description="C3H1-type" evidence="5">
    <location>
        <begin position="461"/>
        <end position="490"/>
    </location>
</feature>
<evidence type="ECO:0000256" key="2">
    <source>
        <dbReference type="ARBA" id="ARBA00022723"/>
    </source>
</evidence>
<dbReference type="GO" id="GO:0000209">
    <property type="term" value="P:protein polyubiquitination"/>
    <property type="evidence" value="ECO:0007669"/>
    <property type="project" value="InterPro"/>
</dbReference>
<feature type="domain" description="C3H1-type" evidence="8">
    <location>
        <begin position="236"/>
        <end position="263"/>
    </location>
</feature>
<protein>
    <recommendedName>
        <fullName evidence="11">RING-type E3 ubiquitin transferase</fullName>
    </recommendedName>
</protein>
<feature type="compositionally biased region" description="Polar residues" evidence="6">
    <location>
        <begin position="111"/>
        <end position="121"/>
    </location>
</feature>
<dbReference type="PROSITE" id="PS50103">
    <property type="entry name" value="ZF_C3H1"/>
    <property type="match status" value="3"/>
</dbReference>